<dbReference type="Gene3D" id="1.20.120.450">
    <property type="entry name" value="dinb family like domain"/>
    <property type="match status" value="1"/>
</dbReference>
<evidence type="ECO:0000259" key="1">
    <source>
        <dbReference type="Pfam" id="PF11716"/>
    </source>
</evidence>
<dbReference type="SUPFAM" id="SSF109854">
    <property type="entry name" value="DinB/YfiT-like putative metalloenzymes"/>
    <property type="match status" value="1"/>
</dbReference>
<gene>
    <name evidence="2" type="ORF">MNBD_ACTINO01-1289</name>
</gene>
<accession>A0A3B0S473</accession>
<dbReference type="InterPro" id="IPR034660">
    <property type="entry name" value="DinB/YfiT-like"/>
</dbReference>
<dbReference type="EMBL" id="UOEI01000033">
    <property type="protein sequence ID" value="VAV90195.1"/>
    <property type="molecule type" value="Genomic_DNA"/>
</dbReference>
<dbReference type="InterPro" id="IPR017517">
    <property type="entry name" value="Maleyloyr_isom"/>
</dbReference>
<dbReference type="NCBIfam" id="TIGR03083">
    <property type="entry name" value="maleylpyruvate isomerase family mycothiol-dependent enzyme"/>
    <property type="match status" value="1"/>
</dbReference>
<dbReference type="AlphaFoldDB" id="A0A3B0S473"/>
<evidence type="ECO:0000313" key="2">
    <source>
        <dbReference type="EMBL" id="VAV90195.1"/>
    </source>
</evidence>
<reference evidence="2" key="1">
    <citation type="submission" date="2018-06" db="EMBL/GenBank/DDBJ databases">
        <authorList>
            <person name="Zhirakovskaya E."/>
        </authorList>
    </citation>
    <scope>NUCLEOTIDE SEQUENCE</scope>
</reference>
<sequence length="246" mass="26721">RYAHPMYAESYQRAHRRIVDLLKEKDPNAAVPATPGWTVTDVVRHLTGLAVDLTNGVLEGYASDEWTEAQVSARLDMRLEEVLAEWAGVLDAASTLLDDIESLSLPDQVRSAAGVFSPKAIAPMAIGDILHHEFDLRNAYGDASGRDLMDLHFVAGGHVRSIRPNFESRGLPTIRVESTDSGMGWDVGYGGPVATLSASSFEIMRGIGGRRTRGEMLAMGWDTDAAPFIDAMVISYMAMPETSLGE</sequence>
<feature type="non-terminal residue" evidence="2">
    <location>
        <position position="1"/>
    </location>
</feature>
<protein>
    <recommendedName>
        <fullName evidence="1">Mycothiol-dependent maleylpyruvate isomerase metal-binding domain-containing protein</fullName>
    </recommendedName>
</protein>
<proteinExistence type="predicted"/>
<dbReference type="GO" id="GO:0046872">
    <property type="term" value="F:metal ion binding"/>
    <property type="evidence" value="ECO:0007669"/>
    <property type="project" value="InterPro"/>
</dbReference>
<organism evidence="2">
    <name type="scientific">hydrothermal vent metagenome</name>
    <dbReference type="NCBI Taxonomy" id="652676"/>
    <lineage>
        <taxon>unclassified sequences</taxon>
        <taxon>metagenomes</taxon>
        <taxon>ecological metagenomes</taxon>
    </lineage>
</organism>
<dbReference type="Pfam" id="PF11716">
    <property type="entry name" value="MDMPI_N"/>
    <property type="match status" value="1"/>
</dbReference>
<name>A0A3B0S473_9ZZZZ</name>
<feature type="domain" description="Mycothiol-dependent maleylpyruvate isomerase metal-binding" evidence="1">
    <location>
        <begin position="13"/>
        <end position="101"/>
    </location>
</feature>
<dbReference type="InterPro" id="IPR024344">
    <property type="entry name" value="MDMPI_metal-binding"/>
</dbReference>